<reference evidence="3 4" key="1">
    <citation type="submission" date="2015-08" db="EMBL/GenBank/DDBJ databases">
        <authorList>
            <person name="Babu N.S."/>
            <person name="Beckwith C.J."/>
            <person name="Beseler K.G."/>
            <person name="Brison A."/>
            <person name="Carone J.V."/>
            <person name="Caskin T.P."/>
            <person name="Diamond M."/>
            <person name="Durham M.E."/>
            <person name="Foxe J.M."/>
            <person name="Go M."/>
            <person name="Henderson B.A."/>
            <person name="Jones I.B."/>
            <person name="McGettigan J.A."/>
            <person name="Micheletti S.J."/>
            <person name="Nasrallah M.E."/>
            <person name="Ortiz D."/>
            <person name="Piller C.R."/>
            <person name="Privatt S.R."/>
            <person name="Schneider S.L."/>
            <person name="Sharp S."/>
            <person name="Smith T.C."/>
            <person name="Stanton J.D."/>
            <person name="Ullery H.E."/>
            <person name="Wilson R.J."/>
            <person name="Serrano M.G."/>
            <person name="Buck G."/>
            <person name="Lee V."/>
            <person name="Wang Y."/>
            <person name="Carvalho R."/>
            <person name="Voegtly L."/>
            <person name="Shi R."/>
            <person name="Duckworth R."/>
            <person name="Johnson A."/>
            <person name="Loviza R."/>
            <person name="Walstead R."/>
            <person name="Shah Z."/>
            <person name="Kiflezghi M."/>
            <person name="Wade K."/>
            <person name="Ball S.L."/>
            <person name="Bradley K.W."/>
            <person name="Asai D.J."/>
            <person name="Bowman C.A."/>
            <person name="Russell D.A."/>
            <person name="Pope W.H."/>
            <person name="Jacobs-Sera D."/>
            <person name="Hendrix R.W."/>
            <person name="Hatfull G.F."/>
        </authorList>
    </citation>
    <scope>NUCLEOTIDE SEQUENCE [LARGE SCALE GENOMIC DNA]</scope>
    <source>
        <strain evidence="3 4">DSM 27710</strain>
    </source>
</reference>
<evidence type="ECO:0000256" key="1">
    <source>
        <dbReference type="ARBA" id="ARBA00022676"/>
    </source>
</evidence>
<keyword evidence="1" id="KW-0328">Glycosyltransferase</keyword>
<proteinExistence type="predicted"/>
<evidence type="ECO:0000313" key="3">
    <source>
        <dbReference type="EMBL" id="AKU91048.1"/>
    </source>
</evidence>
<dbReference type="STRING" id="1391653.AKJ08_1435"/>
<dbReference type="CDD" id="cd03801">
    <property type="entry name" value="GT4_PimA-like"/>
    <property type="match status" value="1"/>
</dbReference>
<dbReference type="RefSeq" id="WP_240475462.1">
    <property type="nucleotide sequence ID" value="NZ_CP012332.1"/>
</dbReference>
<dbReference type="GO" id="GO:0016757">
    <property type="term" value="F:glycosyltransferase activity"/>
    <property type="evidence" value="ECO:0007669"/>
    <property type="project" value="UniProtKB-KW"/>
</dbReference>
<accession>A0A0K1PBY4</accession>
<keyword evidence="4" id="KW-1185">Reference proteome</keyword>
<dbReference type="PANTHER" id="PTHR12526:SF510">
    <property type="entry name" value="D-INOSITOL 3-PHOSPHATE GLYCOSYLTRANSFERASE"/>
    <property type="match status" value="1"/>
</dbReference>
<dbReference type="EMBL" id="CP012332">
    <property type="protein sequence ID" value="AKU91048.1"/>
    <property type="molecule type" value="Genomic_DNA"/>
</dbReference>
<dbReference type="KEGG" id="vin:AKJ08_1435"/>
<dbReference type="PANTHER" id="PTHR12526">
    <property type="entry name" value="GLYCOSYLTRANSFERASE"/>
    <property type="match status" value="1"/>
</dbReference>
<dbReference type="SUPFAM" id="SSF53756">
    <property type="entry name" value="UDP-Glycosyltransferase/glycogen phosphorylase"/>
    <property type="match status" value="1"/>
</dbReference>
<dbReference type="AlphaFoldDB" id="A0A0K1PBY4"/>
<name>A0A0K1PBY4_9BACT</name>
<dbReference type="Proteomes" id="UP000055590">
    <property type="component" value="Chromosome"/>
</dbReference>
<dbReference type="Gene3D" id="3.40.50.2000">
    <property type="entry name" value="Glycogen Phosphorylase B"/>
    <property type="match status" value="2"/>
</dbReference>
<keyword evidence="2 3" id="KW-0808">Transferase</keyword>
<evidence type="ECO:0000256" key="2">
    <source>
        <dbReference type="ARBA" id="ARBA00022679"/>
    </source>
</evidence>
<dbReference type="Pfam" id="PF13692">
    <property type="entry name" value="Glyco_trans_1_4"/>
    <property type="match status" value="1"/>
</dbReference>
<sequence>MEIAYVNYGFQSGVTDQVSRVLEDRGHRVTRLDVIGPLEYREPGTRRLRFTPEIAIHLALAALRFGRLGPYHRWNTGYAFDLHSRNAGRLIAALPRRPDIVLQAGALFAPGLPPVSPYVLLLDNTRALAMGRPAEPSVGLGAPPDYGQGWTRRERALYLGASAIGAFSERVVRSLEEDYGLPAGRARVVGAGANVFPDEVERRDDGETILFVGTRWEIKGGPVLLRAFERIRRRRPRARLLVVGPTGPLALPDGATHLGYLPAERLPSLFSESTVFVLPTLREAFGIAFLDAMACGLPCIGARVEAVPEIVENERTGLLVPPGDDAALASAIERLLDDRALALELGNRGRAKVERSYRWSQVGERLEALLADAARRSREEDSSRPRVSMRP</sequence>
<organism evidence="3 4">
    <name type="scientific">Vulgatibacter incomptus</name>
    <dbReference type="NCBI Taxonomy" id="1391653"/>
    <lineage>
        <taxon>Bacteria</taxon>
        <taxon>Pseudomonadati</taxon>
        <taxon>Myxococcota</taxon>
        <taxon>Myxococcia</taxon>
        <taxon>Myxococcales</taxon>
        <taxon>Cystobacterineae</taxon>
        <taxon>Vulgatibacteraceae</taxon>
        <taxon>Vulgatibacter</taxon>
    </lineage>
</organism>
<gene>
    <name evidence="3" type="ORF">AKJ08_1435</name>
</gene>
<protein>
    <submittedName>
        <fullName evidence="3">Glycosyl transferase group 1</fullName>
    </submittedName>
</protein>
<evidence type="ECO:0000313" key="4">
    <source>
        <dbReference type="Proteomes" id="UP000055590"/>
    </source>
</evidence>